<dbReference type="SUPFAM" id="SSF48366">
    <property type="entry name" value="Ras GEF"/>
    <property type="match status" value="1"/>
</dbReference>
<dbReference type="Proteomes" id="UP000887540">
    <property type="component" value="Unplaced"/>
</dbReference>
<dbReference type="CDD" id="cd00155">
    <property type="entry name" value="RasGEF"/>
    <property type="match status" value="1"/>
</dbReference>
<evidence type="ECO:0000313" key="6">
    <source>
        <dbReference type="Proteomes" id="UP000887540"/>
    </source>
</evidence>
<dbReference type="Pfam" id="PF00617">
    <property type="entry name" value="RasGEF"/>
    <property type="match status" value="1"/>
</dbReference>
<evidence type="ECO:0000256" key="1">
    <source>
        <dbReference type="ARBA" id="ARBA00022658"/>
    </source>
</evidence>
<evidence type="ECO:0000256" key="2">
    <source>
        <dbReference type="PROSITE-ProRule" id="PRU00168"/>
    </source>
</evidence>
<feature type="compositionally biased region" description="Low complexity" evidence="3">
    <location>
        <begin position="146"/>
        <end position="163"/>
    </location>
</feature>
<sequence length="955" mass="108576">MKLPKDLELALRYLLEVVRAGKVEMYVGSSSALTDAVMKYIKDAKELNEEAVKEALFSALKWTDDEVVEHCLSTIQPNIAKENGHGSSRGVELLHNLENSLLTKFDSSSTNNHEHDCSSTDTYLSGSGGMSPPSTEDSGIEDTKDYTSNGSTTSSNNSYHNGSPNDDGLCELLRQLQLRKIERFEPTFPIVSIDSDDDDGGIHVDEESEERSEKFGSQTCEEEVERRPDGHEIRMKKTRIVNKSQTSKSVTIRTHGGGQDDIVKKFRDGSQSFNDDADFETSDFFKRNGFRGGIKSAFSNNDGVFNFDDAPQSPTSPTASDLSQKLKSLQHASATLQSVSKQNKRDGKIIADNAAHKLDTAQLDAKQTDTYQGNQLLDRKGEGSYEESSIMRMGLPGTNEENSVLSPIKRNVVQFVKTIGDDNVEGKDNYFKATTLASYITLNDNLRFYEEQQRKKVTYTFGTAASAPKWATVIERHEVPIECYLRDLPYGTTAGPSYDYINLKQLLQVADTDELVLPRQYVDEVEETEIQKSITFPRFLQITDKPSILESLDVAEFLVLRAKDSHSKPTEVRGGPKDALLVYATQPGGSLLFQEAFLATYRSFVTSAELIQKLVKRYLYMSVSKDLRSTKAARQTFSVLVRVVDELCIVELTRELINTVTSFVYRLIRDGNYDFARLLRKRLMERLEDKASPSNSPSRSKPDTPLPVQKNPALFECRTSAIAKQITLLDSELFYKIEPAEMLWWAKEQDSQKSPNVVSFTEHFNRLSYWARSQVILPAEQREREKYLLKFIKIMKQLRKMGNLNSYLAILSALESAPIRRLDWPKSLRDQLDEHAEIIDSKMSFKNYRTLLSETPPPCLPYIGLILQDLTFVDVGNPDHLPPSACNNKKNLLNYGKRWQQFAILDNVRRFKSWSYDIQRDEKISRMFNGFRHYYTEDEMWNRSFEIKPRKSSGR</sequence>
<dbReference type="PROSITE" id="PS50212">
    <property type="entry name" value="RASGEF_NTER"/>
    <property type="match status" value="1"/>
</dbReference>
<dbReference type="Gene3D" id="1.10.840.10">
    <property type="entry name" value="Ras guanine-nucleotide exchange factors catalytic domain"/>
    <property type="match status" value="1"/>
</dbReference>
<dbReference type="CDD" id="cd06224">
    <property type="entry name" value="REM"/>
    <property type="match status" value="1"/>
</dbReference>
<dbReference type="InterPro" id="IPR036964">
    <property type="entry name" value="RASGEF_cat_dom_sf"/>
</dbReference>
<dbReference type="InterPro" id="IPR023578">
    <property type="entry name" value="Ras_GEF_dom_sf"/>
</dbReference>
<evidence type="ECO:0000259" key="4">
    <source>
        <dbReference type="PROSITE" id="PS50009"/>
    </source>
</evidence>
<feature type="domain" description="Ras-GEF" evidence="4">
    <location>
        <begin position="718"/>
        <end position="950"/>
    </location>
</feature>
<dbReference type="AlphaFoldDB" id="A0A914C2I8"/>
<reference evidence="7" key="1">
    <citation type="submission" date="2022-11" db="UniProtKB">
        <authorList>
            <consortium name="WormBaseParasite"/>
        </authorList>
    </citation>
    <scope>IDENTIFICATION</scope>
</reference>
<feature type="region of interest" description="Disordered" evidence="3">
    <location>
        <begin position="190"/>
        <end position="219"/>
    </location>
</feature>
<dbReference type="InterPro" id="IPR001895">
    <property type="entry name" value="RASGEF_cat_dom"/>
</dbReference>
<dbReference type="PANTHER" id="PTHR23113">
    <property type="entry name" value="GUANINE NUCLEOTIDE EXCHANGE FACTOR"/>
    <property type="match status" value="1"/>
</dbReference>
<dbReference type="InterPro" id="IPR008937">
    <property type="entry name" value="Ras-like_GEF"/>
</dbReference>
<dbReference type="PROSITE" id="PS50009">
    <property type="entry name" value="RASGEF_CAT"/>
    <property type="match status" value="1"/>
</dbReference>
<organism evidence="6 7">
    <name type="scientific">Acrobeloides nanus</name>
    <dbReference type="NCBI Taxonomy" id="290746"/>
    <lineage>
        <taxon>Eukaryota</taxon>
        <taxon>Metazoa</taxon>
        <taxon>Ecdysozoa</taxon>
        <taxon>Nematoda</taxon>
        <taxon>Chromadorea</taxon>
        <taxon>Rhabditida</taxon>
        <taxon>Tylenchina</taxon>
        <taxon>Cephalobomorpha</taxon>
        <taxon>Cephaloboidea</taxon>
        <taxon>Cephalobidae</taxon>
        <taxon>Acrobeloides</taxon>
    </lineage>
</organism>
<dbReference type="GO" id="GO:0005886">
    <property type="term" value="C:plasma membrane"/>
    <property type="evidence" value="ECO:0007669"/>
    <property type="project" value="TreeGrafter"/>
</dbReference>
<dbReference type="Pfam" id="PF00618">
    <property type="entry name" value="RasGEF_N"/>
    <property type="match status" value="1"/>
</dbReference>
<proteinExistence type="predicted"/>
<evidence type="ECO:0000256" key="3">
    <source>
        <dbReference type="SAM" id="MobiDB-lite"/>
    </source>
</evidence>
<dbReference type="SMART" id="SM00229">
    <property type="entry name" value="RasGEFN"/>
    <property type="match status" value="1"/>
</dbReference>
<feature type="domain" description="N-terminal Ras-GEF" evidence="5">
    <location>
        <begin position="568"/>
        <end position="691"/>
    </location>
</feature>
<evidence type="ECO:0000259" key="5">
    <source>
        <dbReference type="PROSITE" id="PS50212"/>
    </source>
</evidence>
<feature type="region of interest" description="Disordered" evidence="3">
    <location>
        <begin position="105"/>
        <end position="166"/>
    </location>
</feature>
<dbReference type="WBParaSite" id="ACRNAN_Path_1529.g5968.t1">
    <property type="protein sequence ID" value="ACRNAN_Path_1529.g5968.t1"/>
    <property type="gene ID" value="ACRNAN_Path_1529.g5968"/>
</dbReference>
<dbReference type="GO" id="GO:0005085">
    <property type="term" value="F:guanyl-nucleotide exchange factor activity"/>
    <property type="evidence" value="ECO:0007669"/>
    <property type="project" value="UniProtKB-KW"/>
</dbReference>
<evidence type="ECO:0000313" key="7">
    <source>
        <dbReference type="WBParaSite" id="ACRNAN_Path_1529.g5968.t1"/>
    </source>
</evidence>
<protein>
    <submittedName>
        <fullName evidence="7">Uncharacterized protein</fullName>
    </submittedName>
</protein>
<dbReference type="PANTHER" id="PTHR23113:SF224">
    <property type="entry name" value="RAP GUANINE NUCLEOTIDE EXCHANGE FACTOR 1"/>
    <property type="match status" value="1"/>
</dbReference>
<accession>A0A914C2I8</accession>
<dbReference type="Gene3D" id="1.20.870.10">
    <property type="entry name" value="Son of sevenless (SoS) protein Chain: S domain 1"/>
    <property type="match status" value="1"/>
</dbReference>
<dbReference type="GO" id="GO:0007265">
    <property type="term" value="P:Ras protein signal transduction"/>
    <property type="evidence" value="ECO:0007669"/>
    <property type="project" value="TreeGrafter"/>
</dbReference>
<name>A0A914C2I8_9BILA</name>
<keyword evidence="1 2" id="KW-0344">Guanine-nucleotide releasing factor</keyword>
<dbReference type="InterPro" id="IPR000651">
    <property type="entry name" value="Ras-like_Gua-exchang_fac_N"/>
</dbReference>
<dbReference type="SMART" id="SM00147">
    <property type="entry name" value="RasGEF"/>
    <property type="match status" value="1"/>
</dbReference>
<keyword evidence="6" id="KW-1185">Reference proteome</keyword>